<sequence>MAGTSTGGIVTTLLAVPGHDRLPLFAAKDITTFYLKYSPKIFPQSMGPFSLVFNQLKLLSGPKYDGKYLRKLARDILGGLRIHETLTNVVIPTFDIKLLQPIIFSSFEAANDASKDALLSDICIGTSAAPSLLPAHYFETNDSEGNVKEFNLIDGGVAANNPTALAVELLMSESLKAKVDYLPPYTIDCGRFLVISLGTGASRKEMKYNAKMASKWGVFDWLYSKGGSPLVDMFTQASAEMVDYHMLSLFDSVRCRENYLRIQDDALTGDSSSSDIATKENLEKLVKIGERLLKKPVSRMNLDTGILEPVEEGDTNEEALIRFAKLLSDERKLRKHRWQQSLGSKK</sequence>
<dbReference type="InterPro" id="IPR016035">
    <property type="entry name" value="Acyl_Trfase/lysoPLipase"/>
</dbReference>
<gene>
    <name evidence="9" type="ORF">H6P81_010893</name>
</gene>
<comment type="caution">
    <text evidence="9">The sequence shown here is derived from an EMBL/GenBank/DDBJ whole genome shotgun (WGS) entry which is preliminary data.</text>
</comment>
<comment type="caution">
    <text evidence="6">Lacks conserved residue(s) required for the propagation of feature annotation.</text>
</comment>
<evidence type="ECO:0000256" key="7">
    <source>
        <dbReference type="RuleBase" id="RU361262"/>
    </source>
</evidence>
<dbReference type="GO" id="GO:0047372">
    <property type="term" value="F:monoacylglycerol lipase activity"/>
    <property type="evidence" value="ECO:0007669"/>
    <property type="project" value="TreeGrafter"/>
</dbReference>
<name>A0AAV7EQC7_ARIFI</name>
<evidence type="ECO:0000256" key="5">
    <source>
        <dbReference type="ARBA" id="ARBA00023098"/>
    </source>
</evidence>
<feature type="active site" description="Proton acceptor" evidence="6">
    <location>
        <position position="154"/>
    </location>
</feature>
<dbReference type="InterPro" id="IPR002641">
    <property type="entry name" value="PNPLA_dom"/>
</dbReference>
<dbReference type="PROSITE" id="PS51635">
    <property type="entry name" value="PNPLA"/>
    <property type="match status" value="1"/>
</dbReference>
<dbReference type="Pfam" id="PF01734">
    <property type="entry name" value="Patatin"/>
    <property type="match status" value="1"/>
</dbReference>
<dbReference type="GO" id="GO:0016042">
    <property type="term" value="P:lipid catabolic process"/>
    <property type="evidence" value="ECO:0007669"/>
    <property type="project" value="UniProtKB-UniRule"/>
</dbReference>
<comment type="domain">
    <text evidence="7">The nitrogen atoms of the two glycine residues in the GGXR motif define the oxyanion hole, and stabilize the oxyanion that forms during the nucleophilic attack by the catalytic serine during substrate cleavage.</text>
</comment>
<dbReference type="PANTHER" id="PTHR32176:SF105">
    <property type="entry name" value="PATATIN"/>
    <property type="match status" value="1"/>
</dbReference>
<feature type="short sequence motif" description="GXSXG" evidence="6">
    <location>
        <begin position="3"/>
        <end position="7"/>
    </location>
</feature>
<dbReference type="Proteomes" id="UP000825729">
    <property type="component" value="Unassembled WGS sequence"/>
</dbReference>
<comment type="function">
    <text evidence="7">Lipolytic acyl hydrolase (LAH).</text>
</comment>
<feature type="short sequence motif" description="DGA/G" evidence="6">
    <location>
        <begin position="154"/>
        <end position="156"/>
    </location>
</feature>
<dbReference type="EC" id="3.1.1.-" evidence="7"/>
<keyword evidence="3" id="KW-0611">Plant defense</keyword>
<evidence type="ECO:0000313" key="10">
    <source>
        <dbReference type="Proteomes" id="UP000825729"/>
    </source>
</evidence>
<dbReference type="EMBL" id="JAINDJ010000004">
    <property type="protein sequence ID" value="KAG9450928.1"/>
    <property type="molecule type" value="Genomic_DNA"/>
</dbReference>
<feature type="active site" description="Nucleophile" evidence="6">
    <location>
        <position position="5"/>
    </location>
</feature>
<keyword evidence="5 6" id="KW-0443">Lipid metabolism</keyword>
<evidence type="ECO:0000256" key="4">
    <source>
        <dbReference type="ARBA" id="ARBA00022963"/>
    </source>
</evidence>
<keyword evidence="2 6" id="KW-0378">Hydrolase</keyword>
<accession>A0AAV7EQC7</accession>
<comment type="similarity">
    <text evidence="1 7">Belongs to the patatin family.</text>
</comment>
<evidence type="ECO:0000256" key="3">
    <source>
        <dbReference type="ARBA" id="ARBA00022821"/>
    </source>
</evidence>
<dbReference type="GO" id="GO:0006952">
    <property type="term" value="P:defense response"/>
    <property type="evidence" value="ECO:0007669"/>
    <property type="project" value="UniProtKB-KW"/>
</dbReference>
<evidence type="ECO:0000256" key="1">
    <source>
        <dbReference type="ARBA" id="ARBA00010240"/>
    </source>
</evidence>
<reference evidence="9 10" key="1">
    <citation type="submission" date="2021-07" db="EMBL/GenBank/DDBJ databases">
        <title>The Aristolochia fimbriata genome: insights into angiosperm evolution, floral development and chemical biosynthesis.</title>
        <authorList>
            <person name="Jiao Y."/>
        </authorList>
    </citation>
    <scope>NUCLEOTIDE SEQUENCE [LARGE SCALE GENOMIC DNA]</scope>
    <source>
        <strain evidence="9">IBCAS-2021</strain>
        <tissue evidence="9">Leaf</tissue>
    </source>
</reference>
<evidence type="ECO:0000313" key="9">
    <source>
        <dbReference type="EMBL" id="KAG9450928.1"/>
    </source>
</evidence>
<feature type="domain" description="PNPLA" evidence="8">
    <location>
        <begin position="1"/>
        <end position="167"/>
    </location>
</feature>
<dbReference type="FunFam" id="3.40.1090.10:FF:000005">
    <property type="entry name" value="Patatin"/>
    <property type="match status" value="1"/>
</dbReference>
<dbReference type="PANTHER" id="PTHR32176">
    <property type="entry name" value="XYLOSE ISOMERASE"/>
    <property type="match status" value="1"/>
</dbReference>
<organism evidence="9 10">
    <name type="scientific">Aristolochia fimbriata</name>
    <name type="common">White veined hardy Dutchman's pipe vine</name>
    <dbReference type="NCBI Taxonomy" id="158543"/>
    <lineage>
        <taxon>Eukaryota</taxon>
        <taxon>Viridiplantae</taxon>
        <taxon>Streptophyta</taxon>
        <taxon>Embryophyta</taxon>
        <taxon>Tracheophyta</taxon>
        <taxon>Spermatophyta</taxon>
        <taxon>Magnoliopsida</taxon>
        <taxon>Magnoliidae</taxon>
        <taxon>Piperales</taxon>
        <taxon>Aristolochiaceae</taxon>
        <taxon>Aristolochia</taxon>
    </lineage>
</organism>
<protein>
    <recommendedName>
        <fullName evidence="7">Patatin</fullName>
        <ecNumber evidence="7">3.1.1.-</ecNumber>
    </recommendedName>
</protein>
<proteinExistence type="inferred from homology"/>
<dbReference type="GO" id="GO:0004620">
    <property type="term" value="F:phospholipase activity"/>
    <property type="evidence" value="ECO:0007669"/>
    <property type="project" value="TreeGrafter"/>
</dbReference>
<dbReference type="AlphaFoldDB" id="A0AAV7EQC7"/>
<keyword evidence="4 6" id="KW-0442">Lipid degradation</keyword>
<dbReference type="SUPFAM" id="SSF52151">
    <property type="entry name" value="FabD/lysophospholipase-like"/>
    <property type="match status" value="1"/>
</dbReference>
<keyword evidence="10" id="KW-1185">Reference proteome</keyword>
<evidence type="ECO:0000256" key="2">
    <source>
        <dbReference type="ARBA" id="ARBA00022801"/>
    </source>
</evidence>
<evidence type="ECO:0000259" key="8">
    <source>
        <dbReference type="PROSITE" id="PS51635"/>
    </source>
</evidence>
<dbReference type="Gene3D" id="3.40.1090.10">
    <property type="entry name" value="Cytosolic phospholipase A2 catalytic domain"/>
    <property type="match status" value="1"/>
</dbReference>
<evidence type="ECO:0000256" key="6">
    <source>
        <dbReference type="PROSITE-ProRule" id="PRU01161"/>
    </source>
</evidence>